<organism evidence="1">
    <name type="scientific">marine sediment metagenome</name>
    <dbReference type="NCBI Taxonomy" id="412755"/>
    <lineage>
        <taxon>unclassified sequences</taxon>
        <taxon>metagenomes</taxon>
        <taxon>ecological metagenomes</taxon>
    </lineage>
</organism>
<name>A0A0F9T518_9ZZZZ</name>
<protein>
    <recommendedName>
        <fullName evidence="2">Major capsid protein</fullName>
    </recommendedName>
</protein>
<accession>A0A0F9T518</accession>
<dbReference type="InterPro" id="IPR053738">
    <property type="entry name" value="Lambda_capsid_assembly"/>
</dbReference>
<dbReference type="AlphaFoldDB" id="A0A0F9T518"/>
<proteinExistence type="predicted"/>
<dbReference type="EMBL" id="LAZR01000413">
    <property type="protein sequence ID" value="KKN69997.1"/>
    <property type="molecule type" value="Genomic_DNA"/>
</dbReference>
<evidence type="ECO:0008006" key="2">
    <source>
        <dbReference type="Google" id="ProtNLM"/>
    </source>
</evidence>
<dbReference type="Gene3D" id="3.90.1690.10">
    <property type="entry name" value="phage-related protein like domain"/>
    <property type="match status" value="1"/>
</dbReference>
<comment type="caution">
    <text evidence="1">The sequence shown here is derived from an EMBL/GenBank/DDBJ whole genome shotgun (WGS) entry which is preliminary data.</text>
</comment>
<dbReference type="InterPro" id="IPR005564">
    <property type="entry name" value="Major_capsid_GpE"/>
</dbReference>
<evidence type="ECO:0000313" key="1">
    <source>
        <dbReference type="EMBL" id="KKN69997.1"/>
    </source>
</evidence>
<gene>
    <name evidence="1" type="ORF">LCGC14_0435420</name>
</gene>
<reference evidence="1" key="1">
    <citation type="journal article" date="2015" name="Nature">
        <title>Complex archaea that bridge the gap between prokaryotes and eukaryotes.</title>
        <authorList>
            <person name="Spang A."/>
            <person name="Saw J.H."/>
            <person name="Jorgensen S.L."/>
            <person name="Zaremba-Niedzwiedzka K."/>
            <person name="Martijn J."/>
            <person name="Lind A.E."/>
            <person name="van Eijk R."/>
            <person name="Schleper C."/>
            <person name="Guy L."/>
            <person name="Ettema T.J."/>
        </authorList>
    </citation>
    <scope>NUCLEOTIDE SEQUENCE</scope>
</reference>
<sequence>MLSPKQARVIDPVLTQVAQGYRNMTHVGPVLFPTVEVEARGGQVLEFGKEAFRTMNARRAPGSDTKTVSFGYVGKPFQLVQDALNSPVPRELMEDASNVPGVDLGTRATNAVMNILTLNLEVEQAELATNPASYDVNHKMAVAGTDQWSDPASDPMQQIDDGKDAVRATAGVEPNRMVISKPTFNALKRHPKIIERFKYTTADSITVKMLANIFELDTLAVGMASVLQSADDNAPFVDVWGNEAVLAYVPDNPAGREEPSYGYTYTLKGHPFVETADWDNNRKSWVYGVTYERAPVTTGILSGFLFQNVVAQ</sequence>
<dbReference type="Pfam" id="PF03864">
    <property type="entry name" value="Phage_cap_E"/>
    <property type="match status" value="1"/>
</dbReference>